<keyword evidence="2" id="KW-1133">Transmembrane helix</keyword>
<protein>
    <submittedName>
        <fullName evidence="3">Exopolysaccharide production repressor protein</fullName>
    </submittedName>
</protein>
<evidence type="ECO:0000256" key="1">
    <source>
        <dbReference type="SAM" id="MobiDB-lite"/>
    </source>
</evidence>
<evidence type="ECO:0000256" key="2">
    <source>
        <dbReference type="SAM" id="Phobius"/>
    </source>
</evidence>
<keyword evidence="2" id="KW-0472">Membrane</keyword>
<dbReference type="Proteomes" id="UP001549031">
    <property type="component" value="Unassembled WGS sequence"/>
</dbReference>
<evidence type="ECO:0000313" key="3">
    <source>
        <dbReference type="EMBL" id="MET3584149.1"/>
    </source>
</evidence>
<name>A0ABV2H0X4_9HYPH</name>
<feature type="region of interest" description="Disordered" evidence="1">
    <location>
        <begin position="62"/>
        <end position="89"/>
    </location>
</feature>
<sequence length="89" mass="9684">MYAPRVFFSMICVLLVFAVAAFWQSGSLLTALLSTVVCAVLLQVGYFVGILYLVRQEKRHRSGAAEPSHPQQAVDAHAADDIPADAARH</sequence>
<gene>
    <name evidence="3" type="ORF">ABID21_000241</name>
</gene>
<keyword evidence="4" id="KW-1185">Reference proteome</keyword>
<dbReference type="InterPro" id="IPR024239">
    <property type="entry name" value="SyrA"/>
</dbReference>
<evidence type="ECO:0000313" key="4">
    <source>
        <dbReference type="Proteomes" id="UP001549031"/>
    </source>
</evidence>
<comment type="caution">
    <text evidence="3">The sequence shown here is derived from an EMBL/GenBank/DDBJ whole genome shotgun (WGS) entry which is preliminary data.</text>
</comment>
<dbReference type="RefSeq" id="WP_247242176.1">
    <property type="nucleotide sequence ID" value="NZ_JALJRA010000001.1"/>
</dbReference>
<reference evidence="3 4" key="1">
    <citation type="submission" date="2024-06" db="EMBL/GenBank/DDBJ databases">
        <title>Genomic Encyclopedia of Type Strains, Phase IV (KMG-IV): sequencing the most valuable type-strain genomes for metagenomic binning, comparative biology and taxonomic classification.</title>
        <authorList>
            <person name="Goeker M."/>
        </authorList>
    </citation>
    <scope>NUCLEOTIDE SEQUENCE [LARGE SCALE GENOMIC DNA]</scope>
    <source>
        <strain evidence="3 4">DSM 105042</strain>
    </source>
</reference>
<feature type="transmembrane region" description="Helical" evidence="2">
    <location>
        <begin position="31"/>
        <end position="54"/>
    </location>
</feature>
<dbReference type="Pfam" id="PF11089">
    <property type="entry name" value="SyrA"/>
    <property type="match status" value="1"/>
</dbReference>
<organism evidence="3 4">
    <name type="scientific">Pseudorhizobium tarimense</name>
    <dbReference type="NCBI Taxonomy" id="1079109"/>
    <lineage>
        <taxon>Bacteria</taxon>
        <taxon>Pseudomonadati</taxon>
        <taxon>Pseudomonadota</taxon>
        <taxon>Alphaproteobacteria</taxon>
        <taxon>Hyphomicrobiales</taxon>
        <taxon>Rhizobiaceae</taxon>
        <taxon>Rhizobium/Agrobacterium group</taxon>
        <taxon>Pseudorhizobium</taxon>
    </lineage>
</organism>
<proteinExistence type="predicted"/>
<keyword evidence="2" id="KW-0812">Transmembrane</keyword>
<dbReference type="EMBL" id="JBEPLJ010000001">
    <property type="protein sequence ID" value="MET3584149.1"/>
    <property type="molecule type" value="Genomic_DNA"/>
</dbReference>
<accession>A0ABV2H0X4</accession>